<dbReference type="InterPro" id="IPR013762">
    <property type="entry name" value="Integrase-like_cat_sf"/>
</dbReference>
<dbReference type="EMBL" id="CP003540">
    <property type="protein sequence ID" value="AJF93876.2"/>
    <property type="molecule type" value="Genomic_DNA"/>
</dbReference>
<dbReference type="GO" id="GO:0015074">
    <property type="term" value="P:DNA integration"/>
    <property type="evidence" value="ECO:0007669"/>
    <property type="project" value="InterPro"/>
</dbReference>
<organism evidence="5 6">
    <name type="scientific">Corynebacterium pseudotuberculosis 258</name>
    <dbReference type="NCBI Taxonomy" id="1168865"/>
    <lineage>
        <taxon>Bacteria</taxon>
        <taxon>Bacillati</taxon>
        <taxon>Actinomycetota</taxon>
        <taxon>Actinomycetes</taxon>
        <taxon>Mycobacteriales</taxon>
        <taxon>Corynebacteriaceae</taxon>
        <taxon>Corynebacterium</taxon>
    </lineage>
</organism>
<evidence type="ECO:0000256" key="1">
    <source>
        <dbReference type="ARBA" id="ARBA00008857"/>
    </source>
</evidence>
<evidence type="ECO:0000256" key="3">
    <source>
        <dbReference type="ARBA" id="ARBA00023172"/>
    </source>
</evidence>
<dbReference type="AlphaFoldDB" id="A0AAU8RYS1"/>
<evidence type="ECO:0000313" key="5">
    <source>
        <dbReference type="EMBL" id="AJF93876.2"/>
    </source>
</evidence>
<dbReference type="InterPro" id="IPR011010">
    <property type="entry name" value="DNA_brk_join_enz"/>
</dbReference>
<dbReference type="RefSeq" id="WP_052661840.1">
    <property type="nucleotide sequence ID" value="NC_017945.3"/>
</dbReference>
<dbReference type="GO" id="GO:0006310">
    <property type="term" value="P:DNA recombination"/>
    <property type="evidence" value="ECO:0007669"/>
    <property type="project" value="UniProtKB-KW"/>
</dbReference>
<keyword evidence="2" id="KW-0238">DNA-binding</keyword>
<dbReference type="InterPro" id="IPR058717">
    <property type="entry name" value="Phage_L5_Integrase_N"/>
</dbReference>
<dbReference type="Proteomes" id="UP000006465">
    <property type="component" value="Chromosome"/>
</dbReference>
<dbReference type="PANTHER" id="PTHR30349">
    <property type="entry name" value="PHAGE INTEGRASE-RELATED"/>
    <property type="match status" value="1"/>
</dbReference>
<dbReference type="GO" id="GO:0003677">
    <property type="term" value="F:DNA binding"/>
    <property type="evidence" value="ECO:0007669"/>
    <property type="project" value="UniProtKB-KW"/>
</dbReference>
<accession>A0AAU8RYS1</accession>
<dbReference type="Gene3D" id="1.10.150.130">
    <property type="match status" value="1"/>
</dbReference>
<dbReference type="Pfam" id="PF00589">
    <property type="entry name" value="Phage_integrase"/>
    <property type="match status" value="1"/>
</dbReference>
<evidence type="ECO:0000259" key="4">
    <source>
        <dbReference type="PROSITE" id="PS51898"/>
    </source>
</evidence>
<dbReference type="InterPro" id="IPR050090">
    <property type="entry name" value="Tyrosine_recombinase_XerCD"/>
</dbReference>
<comment type="similarity">
    <text evidence="1">Belongs to the 'phage' integrase family.</text>
</comment>
<dbReference type="Pfam" id="PF26003">
    <property type="entry name" value="Integrase_N_phage"/>
    <property type="match status" value="1"/>
</dbReference>
<sequence>MGTNWARSFGSVRQLRSGRFQARYTAPDGNRYKAEDTFPDELAAFGWLAEVRRSIDLGTWTPPQDKPVPSRIPTVEEFVHHWLEVQAPNIRASTLNTYTEVLSSRVLCHEGLCKTAVDQLTPKKVASWWQDTVTANAGTAHRNTKAYQKLRSVMQLAVEYGYITHNPVYVRAATKRSKPHRKELPTTSELRAILDEVPHRYRLITVLCLFHGLRIGEALALRGQDLSPSNVRVRGTLSRVPNGAGGMKMVLHPPKTTAGYRTVPVLREFRNVIIDHVRTYNPGADEFATVTDKGSAIFDTSYRSIFNRAKDKAGVSTEITPHYGRVYLITRLAEAGATPSEIGRILGQEDTATIVNTYMRAREHRPQELMNNLNLSD</sequence>
<dbReference type="InterPro" id="IPR010998">
    <property type="entry name" value="Integrase_recombinase_N"/>
</dbReference>
<name>A0AAU8RYS1_CORPS</name>
<evidence type="ECO:0000313" key="6">
    <source>
        <dbReference type="Proteomes" id="UP000006465"/>
    </source>
</evidence>
<gene>
    <name evidence="5" type="ORF">CP258_08355</name>
</gene>
<dbReference type="PROSITE" id="PS51898">
    <property type="entry name" value="TYR_RECOMBINASE"/>
    <property type="match status" value="1"/>
</dbReference>
<dbReference type="KEGG" id="coe:CP258_08355"/>
<dbReference type="SUPFAM" id="SSF56349">
    <property type="entry name" value="DNA breaking-rejoining enzymes"/>
    <property type="match status" value="1"/>
</dbReference>
<reference evidence="5 6" key="1">
    <citation type="journal article" date="2013" name="J. Biotechnol.">
        <title>Genome sequence of Corynebacterium pseudotuberculosis biovar equi strain 258 and prediction of antigenic targets to improve biotechnological vaccine production.</title>
        <authorList>
            <person name="Soares S.C."/>
            <person name="Trost E."/>
            <person name="Ramos R.T."/>
            <person name="Carneiro A.R."/>
            <person name="Santos A.R."/>
            <person name="Pinto A.C."/>
            <person name="Barbosa E."/>
            <person name="Aburjaile F."/>
            <person name="Ali A."/>
            <person name="Diniz C.A."/>
            <person name="Hassan S.S."/>
            <person name="Fiaux K."/>
            <person name="Guimaraes L.C."/>
            <person name="Bakhtiar S.M."/>
            <person name="Pereira U."/>
            <person name="Almeida S.S."/>
            <person name="Abreu V.A."/>
            <person name="Rocha F.S."/>
            <person name="Dorella F.A."/>
            <person name="Miyoshi A."/>
            <person name="Silva A."/>
            <person name="Azevedo V."/>
            <person name="Tauch A."/>
        </authorList>
    </citation>
    <scope>NUCLEOTIDE SEQUENCE [LARGE SCALE GENOMIC DNA]</scope>
    <source>
        <strain evidence="5 6">258</strain>
    </source>
</reference>
<dbReference type="Gene3D" id="1.10.443.10">
    <property type="entry name" value="Intergrase catalytic core"/>
    <property type="match status" value="1"/>
</dbReference>
<dbReference type="InterPro" id="IPR002104">
    <property type="entry name" value="Integrase_catalytic"/>
</dbReference>
<proteinExistence type="inferred from homology"/>
<keyword evidence="3" id="KW-0233">DNA recombination</keyword>
<evidence type="ECO:0000256" key="2">
    <source>
        <dbReference type="ARBA" id="ARBA00023125"/>
    </source>
</evidence>
<protein>
    <submittedName>
        <fullName evidence="5">Tyrosine-type recombinase/integrase</fullName>
    </submittedName>
</protein>
<dbReference type="PANTHER" id="PTHR30349:SF64">
    <property type="entry name" value="PROPHAGE INTEGRASE INTD-RELATED"/>
    <property type="match status" value="1"/>
</dbReference>
<feature type="domain" description="Tyr recombinase" evidence="4">
    <location>
        <begin position="179"/>
        <end position="371"/>
    </location>
</feature>